<evidence type="ECO:0000313" key="3">
    <source>
        <dbReference type="Proteomes" id="UP000663829"/>
    </source>
</evidence>
<dbReference type="EMBL" id="CAJNOQ010006472">
    <property type="protein sequence ID" value="CAF1136495.1"/>
    <property type="molecule type" value="Genomic_DNA"/>
</dbReference>
<organism evidence="1 3">
    <name type="scientific">Didymodactylos carnosus</name>
    <dbReference type="NCBI Taxonomy" id="1234261"/>
    <lineage>
        <taxon>Eukaryota</taxon>
        <taxon>Metazoa</taxon>
        <taxon>Spiralia</taxon>
        <taxon>Gnathifera</taxon>
        <taxon>Rotifera</taxon>
        <taxon>Eurotatoria</taxon>
        <taxon>Bdelloidea</taxon>
        <taxon>Philodinida</taxon>
        <taxon>Philodinidae</taxon>
        <taxon>Didymodactylos</taxon>
    </lineage>
</organism>
<evidence type="ECO:0000313" key="1">
    <source>
        <dbReference type="EMBL" id="CAF1136495.1"/>
    </source>
</evidence>
<dbReference type="EMBL" id="CAJOBC010006472">
    <property type="protein sequence ID" value="CAF3900199.1"/>
    <property type="molecule type" value="Genomic_DNA"/>
</dbReference>
<comment type="caution">
    <text evidence="1">The sequence shown here is derived from an EMBL/GenBank/DDBJ whole genome shotgun (WGS) entry which is preliminary data.</text>
</comment>
<dbReference type="AlphaFoldDB" id="A0A814RNP5"/>
<sequence>MSNFCPSTHIHHHSLIKNIFLCCITNYKNRLKFKQKLLIGRKIAKIKLMINNQTKDVDDIDFNQEKIDHHLNKNNKNILYKAINNNQLSLFTDDQLSITKQEQFYDHSHHQSCPQCKILTLFQLNRSAIYINPDIQRRLHTLKMAVIESEFHGKNEQCHLHKDKLKLKSITNGEEKLILNSTPISAKR</sequence>
<protein>
    <submittedName>
        <fullName evidence="1">Uncharacterized protein</fullName>
    </submittedName>
</protein>
<name>A0A814RNP5_9BILA</name>
<accession>A0A814RNP5</accession>
<gene>
    <name evidence="1" type="ORF">GPM918_LOCUS20465</name>
    <name evidence="2" type="ORF">SRO942_LOCUS20462</name>
</gene>
<keyword evidence="3" id="KW-1185">Reference proteome</keyword>
<proteinExistence type="predicted"/>
<evidence type="ECO:0000313" key="2">
    <source>
        <dbReference type="EMBL" id="CAF3900199.1"/>
    </source>
</evidence>
<dbReference type="Proteomes" id="UP000681722">
    <property type="component" value="Unassembled WGS sequence"/>
</dbReference>
<reference evidence="1" key="1">
    <citation type="submission" date="2021-02" db="EMBL/GenBank/DDBJ databases">
        <authorList>
            <person name="Nowell W R."/>
        </authorList>
    </citation>
    <scope>NUCLEOTIDE SEQUENCE</scope>
</reference>
<dbReference type="Proteomes" id="UP000663829">
    <property type="component" value="Unassembled WGS sequence"/>
</dbReference>